<feature type="domain" description="FP protein C-terminal" evidence="2">
    <location>
        <begin position="137"/>
        <end position="176"/>
    </location>
</feature>
<dbReference type="EMBL" id="HBUF01625096">
    <property type="protein sequence ID" value="CAG6781927.1"/>
    <property type="molecule type" value="Transcribed_RNA"/>
</dbReference>
<keyword evidence="1" id="KW-0732">Signal</keyword>
<accession>A0A8D9BB92</accession>
<reference evidence="3" key="1">
    <citation type="submission" date="2021-05" db="EMBL/GenBank/DDBJ databases">
        <authorList>
            <person name="Alioto T."/>
            <person name="Alioto T."/>
            <person name="Gomez Garrido J."/>
        </authorList>
    </citation>
    <scope>NUCLEOTIDE SEQUENCE</scope>
</reference>
<dbReference type="AlphaFoldDB" id="A0A8D9BB92"/>
<evidence type="ECO:0000259" key="2">
    <source>
        <dbReference type="Pfam" id="PF25298"/>
    </source>
</evidence>
<sequence>MVRFFLLLSLVSCVCSWKITENSTRLGRKLKPRSYASRLRIDGVKLEQGRVNNALIFGIAETKKENVVKIVQDIGYKLGIESPLNDIESAYRYKSSKVPQPILVRFKNNGAKGKWVILYRRSKLWNQEVYLQEHLSSTTMQLVVETRKWAKEKQYPHVWTWNNEVFYRKRDNALRLKVINMGHLHRLKTDEKAAETLDILAKNQ</sequence>
<feature type="chain" id="PRO_5036429052" description="FP protein C-terminal domain-containing protein" evidence="1">
    <location>
        <begin position="17"/>
        <end position="204"/>
    </location>
</feature>
<organism evidence="3">
    <name type="scientific">Cacopsylla melanoneura</name>
    <dbReference type="NCBI Taxonomy" id="428564"/>
    <lineage>
        <taxon>Eukaryota</taxon>
        <taxon>Metazoa</taxon>
        <taxon>Ecdysozoa</taxon>
        <taxon>Arthropoda</taxon>
        <taxon>Hexapoda</taxon>
        <taxon>Insecta</taxon>
        <taxon>Pterygota</taxon>
        <taxon>Neoptera</taxon>
        <taxon>Paraneoptera</taxon>
        <taxon>Hemiptera</taxon>
        <taxon>Sternorrhyncha</taxon>
        <taxon>Psylloidea</taxon>
        <taxon>Psyllidae</taxon>
        <taxon>Psyllinae</taxon>
        <taxon>Cacopsylla</taxon>
    </lineage>
</organism>
<protein>
    <recommendedName>
        <fullName evidence="2">FP protein C-terminal domain-containing protein</fullName>
    </recommendedName>
</protein>
<evidence type="ECO:0000313" key="3">
    <source>
        <dbReference type="EMBL" id="CAG6781928.1"/>
    </source>
</evidence>
<dbReference type="InterPro" id="IPR057251">
    <property type="entry name" value="FP_C"/>
</dbReference>
<dbReference type="Pfam" id="PF25298">
    <property type="entry name" value="Baculo_FP_2nd"/>
    <property type="match status" value="1"/>
</dbReference>
<feature type="signal peptide" evidence="1">
    <location>
        <begin position="1"/>
        <end position="16"/>
    </location>
</feature>
<dbReference type="EMBL" id="HBUF01625097">
    <property type="protein sequence ID" value="CAG6781928.1"/>
    <property type="molecule type" value="Transcribed_RNA"/>
</dbReference>
<proteinExistence type="predicted"/>
<dbReference type="EMBL" id="HBUF01264037">
    <property type="protein sequence ID" value="CAG6683679.1"/>
    <property type="molecule type" value="Transcribed_RNA"/>
</dbReference>
<name>A0A8D9BB92_9HEMI</name>
<dbReference type="EMBL" id="HBUF01264036">
    <property type="protein sequence ID" value="CAG6683678.1"/>
    <property type="molecule type" value="Transcribed_RNA"/>
</dbReference>
<evidence type="ECO:0000256" key="1">
    <source>
        <dbReference type="SAM" id="SignalP"/>
    </source>
</evidence>